<dbReference type="AlphaFoldDB" id="A0A6A5XT16"/>
<dbReference type="RefSeq" id="XP_033384169.1">
    <property type="nucleotide sequence ID" value="XM_033527905.1"/>
</dbReference>
<organism evidence="3 4">
    <name type="scientific">Aaosphaeria arxii CBS 175.79</name>
    <dbReference type="NCBI Taxonomy" id="1450172"/>
    <lineage>
        <taxon>Eukaryota</taxon>
        <taxon>Fungi</taxon>
        <taxon>Dikarya</taxon>
        <taxon>Ascomycota</taxon>
        <taxon>Pezizomycotina</taxon>
        <taxon>Dothideomycetes</taxon>
        <taxon>Pleosporomycetidae</taxon>
        <taxon>Pleosporales</taxon>
        <taxon>Pleosporales incertae sedis</taxon>
        <taxon>Aaosphaeria</taxon>
    </lineage>
</organism>
<feature type="domain" description="Gal80p-like C-terminal" evidence="2">
    <location>
        <begin position="152"/>
        <end position="307"/>
    </location>
</feature>
<dbReference type="PANTHER" id="PTHR43708:SF1">
    <property type="entry name" value="GALACTOSE_LACTOSE METABOLISM REGULATORY PROTEIN GAL80"/>
    <property type="match status" value="1"/>
</dbReference>
<dbReference type="Gene3D" id="3.40.50.720">
    <property type="entry name" value="NAD(P)-binding Rossmann-like Domain"/>
    <property type="match status" value="1"/>
</dbReference>
<dbReference type="InterPro" id="IPR055080">
    <property type="entry name" value="Gal80p-like_C"/>
</dbReference>
<evidence type="ECO:0000259" key="1">
    <source>
        <dbReference type="Pfam" id="PF01408"/>
    </source>
</evidence>
<evidence type="ECO:0000313" key="3">
    <source>
        <dbReference type="EMBL" id="KAF2015830.1"/>
    </source>
</evidence>
<dbReference type="OrthoDB" id="446809at2759"/>
<name>A0A6A5XT16_9PLEO</name>
<dbReference type="SUPFAM" id="SSF55347">
    <property type="entry name" value="Glyceraldehyde-3-phosphate dehydrogenase-like, C-terminal domain"/>
    <property type="match status" value="1"/>
</dbReference>
<gene>
    <name evidence="3" type="ORF">BU24DRAFT_422132</name>
</gene>
<protein>
    <submittedName>
        <fullName evidence="3">Oxidoreductase family protein</fullName>
    </submittedName>
</protein>
<dbReference type="GeneID" id="54285302"/>
<dbReference type="InterPro" id="IPR036291">
    <property type="entry name" value="NAD(P)-bd_dom_sf"/>
</dbReference>
<dbReference type="InterPro" id="IPR000683">
    <property type="entry name" value="Gfo/Idh/MocA-like_OxRdtase_N"/>
</dbReference>
<keyword evidence="4" id="KW-1185">Reference proteome</keyword>
<feature type="domain" description="Gfo/Idh/MocA-like oxidoreductase N-terminal" evidence="1">
    <location>
        <begin position="17"/>
        <end position="133"/>
    </location>
</feature>
<accession>A0A6A5XT16</accession>
<dbReference type="InterPro" id="IPR051317">
    <property type="entry name" value="Gfo/Idh/MocA_oxidoreduct"/>
</dbReference>
<dbReference type="Gene3D" id="3.30.360.10">
    <property type="entry name" value="Dihydrodipicolinate Reductase, domain 2"/>
    <property type="match status" value="1"/>
</dbReference>
<dbReference type="SUPFAM" id="SSF51735">
    <property type="entry name" value="NAD(P)-binding Rossmann-fold domains"/>
    <property type="match status" value="1"/>
</dbReference>
<dbReference type="Proteomes" id="UP000799778">
    <property type="component" value="Unassembled WGS sequence"/>
</dbReference>
<dbReference type="Pfam" id="PF22685">
    <property type="entry name" value="Gal80p_C-like"/>
    <property type="match status" value="1"/>
</dbReference>
<proteinExistence type="predicted"/>
<reference evidence="3" key="1">
    <citation type="journal article" date="2020" name="Stud. Mycol.">
        <title>101 Dothideomycetes genomes: a test case for predicting lifestyles and emergence of pathogens.</title>
        <authorList>
            <person name="Haridas S."/>
            <person name="Albert R."/>
            <person name="Binder M."/>
            <person name="Bloem J."/>
            <person name="Labutti K."/>
            <person name="Salamov A."/>
            <person name="Andreopoulos B."/>
            <person name="Baker S."/>
            <person name="Barry K."/>
            <person name="Bills G."/>
            <person name="Bluhm B."/>
            <person name="Cannon C."/>
            <person name="Castanera R."/>
            <person name="Culley D."/>
            <person name="Daum C."/>
            <person name="Ezra D."/>
            <person name="Gonzalez J."/>
            <person name="Henrissat B."/>
            <person name="Kuo A."/>
            <person name="Liang C."/>
            <person name="Lipzen A."/>
            <person name="Lutzoni F."/>
            <person name="Magnuson J."/>
            <person name="Mondo S."/>
            <person name="Nolan M."/>
            <person name="Ohm R."/>
            <person name="Pangilinan J."/>
            <person name="Park H.-J."/>
            <person name="Ramirez L."/>
            <person name="Alfaro M."/>
            <person name="Sun H."/>
            <person name="Tritt A."/>
            <person name="Yoshinaga Y."/>
            <person name="Zwiers L.-H."/>
            <person name="Turgeon B."/>
            <person name="Goodwin S."/>
            <person name="Spatafora J."/>
            <person name="Crous P."/>
            <person name="Grigoriev I."/>
        </authorList>
    </citation>
    <scope>NUCLEOTIDE SEQUENCE</scope>
    <source>
        <strain evidence="3">CBS 175.79</strain>
    </source>
</reference>
<dbReference type="Pfam" id="PF01408">
    <property type="entry name" value="GFO_IDH_MocA"/>
    <property type="match status" value="1"/>
</dbReference>
<sequence length="406" mass="45051">MSTSQNTNTTTDNKTKIRVALIGLSASAKVTWAADAHLPYLLHPQGQTHYTLTALLNSSVAAAEKAKQHFNLAASVEAYGDPEALAADPDIDLVVCNTRVDVHFPVIEPSLRAGKAVFVEWPLVESVARAIELTGDKPIRNSIVGLQGRVSPIVLRVKEVLASGAIGKVLNTEIKSYGNLLERDRVPESLTYFAERKVGGHPVNIHFGHLIDWVHDTLGEFEEFQARGQVQRPELKVVGADGEEKGTVKSDVWDWFAVHGTLAQGERTAEIVEGASLVATFRLGPAFKGKPGFEWSINGTKGELLVTAPGPYLMADSFTGPITIELHDHATDEVKDLGWDWKEWQKDERLVTRGRSTAELYERFAEWVESGMPEQDEKGREFPRIHDAVVRLREFDELYRQFDAHK</sequence>
<dbReference type="EMBL" id="ML978069">
    <property type="protein sequence ID" value="KAF2015830.1"/>
    <property type="molecule type" value="Genomic_DNA"/>
</dbReference>
<dbReference type="GO" id="GO:0000166">
    <property type="term" value="F:nucleotide binding"/>
    <property type="evidence" value="ECO:0007669"/>
    <property type="project" value="InterPro"/>
</dbReference>
<evidence type="ECO:0000313" key="4">
    <source>
        <dbReference type="Proteomes" id="UP000799778"/>
    </source>
</evidence>
<evidence type="ECO:0000259" key="2">
    <source>
        <dbReference type="Pfam" id="PF22685"/>
    </source>
</evidence>
<dbReference type="PANTHER" id="PTHR43708">
    <property type="entry name" value="CONSERVED EXPRESSED OXIDOREDUCTASE (EUROFUNG)"/>
    <property type="match status" value="1"/>
</dbReference>